<dbReference type="AlphaFoldDB" id="A0A5B0SMN9"/>
<protein>
    <submittedName>
        <fullName evidence="1">Uncharacterized protein</fullName>
    </submittedName>
</protein>
<accession>A0A5B0SMN9</accession>
<dbReference type="Proteomes" id="UP000325313">
    <property type="component" value="Unassembled WGS sequence"/>
</dbReference>
<proteinExistence type="predicted"/>
<comment type="caution">
    <text evidence="1">The sequence shown here is derived from an EMBL/GenBank/DDBJ whole genome shotgun (WGS) entry which is preliminary data.</text>
</comment>
<evidence type="ECO:0000313" key="1">
    <source>
        <dbReference type="EMBL" id="KAA1138905.1"/>
    </source>
</evidence>
<dbReference type="EMBL" id="VDEP01000001">
    <property type="protein sequence ID" value="KAA1138905.1"/>
    <property type="molecule type" value="Genomic_DNA"/>
</dbReference>
<evidence type="ECO:0000313" key="2">
    <source>
        <dbReference type="Proteomes" id="UP000325313"/>
    </source>
</evidence>
<name>A0A5B0SMN9_PUCGR</name>
<gene>
    <name evidence="1" type="ORF">PGTUg99_028740</name>
</gene>
<reference evidence="1 2" key="1">
    <citation type="submission" date="2019-05" db="EMBL/GenBank/DDBJ databases">
        <title>Emergence of the Ug99 lineage of the wheat stem rust pathogen through somatic hybridization.</title>
        <authorList>
            <person name="Li F."/>
            <person name="Upadhyaya N.M."/>
            <person name="Sperschneider J."/>
            <person name="Matny O."/>
            <person name="Nguyen-Phuc H."/>
            <person name="Mago R."/>
            <person name="Raley C."/>
            <person name="Miller M.E."/>
            <person name="Silverstein K.A.T."/>
            <person name="Henningsen E."/>
            <person name="Hirsch C.D."/>
            <person name="Visser B."/>
            <person name="Pretorius Z.A."/>
            <person name="Steffenson B.J."/>
            <person name="Schwessinger B."/>
            <person name="Dodds P.N."/>
            <person name="Figueroa M."/>
        </authorList>
    </citation>
    <scope>NUCLEOTIDE SEQUENCE [LARGE SCALE GENOMIC DNA]</scope>
    <source>
        <strain evidence="1 2">Ug99</strain>
    </source>
</reference>
<organism evidence="1 2">
    <name type="scientific">Puccinia graminis f. sp. tritici</name>
    <dbReference type="NCBI Taxonomy" id="56615"/>
    <lineage>
        <taxon>Eukaryota</taxon>
        <taxon>Fungi</taxon>
        <taxon>Dikarya</taxon>
        <taxon>Basidiomycota</taxon>
        <taxon>Pucciniomycotina</taxon>
        <taxon>Pucciniomycetes</taxon>
        <taxon>Pucciniales</taxon>
        <taxon>Pucciniaceae</taxon>
        <taxon>Puccinia</taxon>
    </lineage>
</organism>
<sequence>MVLPPPDYVGEPDMVFELRKAVYGLRQAPLVCARVQVNLFIGQQLIRQQPHDLATTSINLEQTRSILASGRIRLESDITQPHDRAEGSHCRHG</sequence>